<reference evidence="1" key="1">
    <citation type="submission" date="2021-06" db="EMBL/GenBank/DDBJ databases">
        <authorList>
            <person name="Zhong Z."/>
        </authorList>
    </citation>
    <scope>NUCLEOTIDE SEQUENCE</scope>
</reference>
<dbReference type="Proteomes" id="UP000827047">
    <property type="component" value="Segment"/>
</dbReference>
<accession>A0AAE7V9L3</accession>
<name>A0AAE7V9L3_9CAUD</name>
<organism evidence="1 2">
    <name type="scientific">Pseudomonas phage PA7</name>
    <dbReference type="NCBI Taxonomy" id="347330"/>
    <lineage>
        <taxon>Viruses</taxon>
        <taxon>Duplodnaviria</taxon>
        <taxon>Heunggongvirae</taxon>
        <taxon>Uroviricota</taxon>
        <taxon>Caudoviricetes</taxon>
        <taxon>Chimalliviridae</taxon>
        <taxon>Phikzvirus</taxon>
        <taxon>Phikzvirus PA7</taxon>
    </lineage>
</organism>
<protein>
    <submittedName>
        <fullName evidence="1">Uncharacterized protein</fullName>
    </submittedName>
</protein>
<evidence type="ECO:0000313" key="2">
    <source>
        <dbReference type="Proteomes" id="UP000827047"/>
    </source>
</evidence>
<dbReference type="EMBL" id="MZ444140">
    <property type="protein sequence ID" value="QXN68406.1"/>
    <property type="molecule type" value="Genomic_DNA"/>
</dbReference>
<proteinExistence type="predicted"/>
<evidence type="ECO:0000313" key="1">
    <source>
        <dbReference type="EMBL" id="QXN68406.1"/>
    </source>
</evidence>
<sequence>MNKYYHLKKQKDATWTIEFLGKMRNFKFNHVTKNRNSWVSMGIEGYPALKFNCDGFGRLESIQPIDNDLTIDEIFIPCKHSVSQCIDITTLYTGGQCD</sequence>